<dbReference type="Pfam" id="PF02151">
    <property type="entry name" value="UVR"/>
    <property type="match status" value="1"/>
</dbReference>
<dbReference type="Pfam" id="PF01541">
    <property type="entry name" value="GIY-YIG"/>
    <property type="match status" value="1"/>
</dbReference>
<dbReference type="InterPro" id="IPR001162">
    <property type="entry name" value="UvrC_RNase_H_dom"/>
</dbReference>
<dbReference type="InterPro" id="IPR001943">
    <property type="entry name" value="UVR_dom"/>
</dbReference>
<organism evidence="10 11">
    <name type="scientific">candidate division WOR-1 bacterium DG_54_3</name>
    <dbReference type="NCBI Taxonomy" id="1703775"/>
    <lineage>
        <taxon>Bacteria</taxon>
        <taxon>Bacillati</taxon>
        <taxon>Saganbacteria</taxon>
    </lineage>
</organism>
<dbReference type="SUPFAM" id="SSF46600">
    <property type="entry name" value="C-terminal UvrC-binding domain of UvrB"/>
    <property type="match status" value="1"/>
</dbReference>
<dbReference type="NCBIfam" id="NF001824">
    <property type="entry name" value="PRK00558.1-5"/>
    <property type="match status" value="1"/>
</dbReference>
<dbReference type="Gene3D" id="3.40.1440.10">
    <property type="entry name" value="GIY-YIG endonuclease"/>
    <property type="match status" value="1"/>
</dbReference>
<dbReference type="CDD" id="cd10434">
    <property type="entry name" value="GIY-YIG_UvrC_Cho"/>
    <property type="match status" value="1"/>
</dbReference>
<reference evidence="10 11" key="1">
    <citation type="journal article" date="2015" name="Microbiome">
        <title>Genomic resolution of linkages in carbon, nitrogen, and sulfur cycling among widespread estuary sediment bacteria.</title>
        <authorList>
            <person name="Baker B.J."/>
            <person name="Lazar C.S."/>
            <person name="Teske A.P."/>
            <person name="Dick G.J."/>
        </authorList>
    </citation>
    <scope>NUCLEOTIDE SEQUENCE [LARGE SCALE GENOMIC DNA]</scope>
    <source>
        <strain evidence="10">DG_54_3</strain>
    </source>
</reference>
<dbReference type="Pfam" id="PF08459">
    <property type="entry name" value="UvrC_RNaseH_dom"/>
    <property type="match status" value="1"/>
</dbReference>
<dbReference type="InterPro" id="IPR036876">
    <property type="entry name" value="UVR_dom_sf"/>
</dbReference>
<dbReference type="AlphaFoldDB" id="A0A0S7Y5W3"/>
<keyword evidence="4 6" id="KW-0267">Excision nuclease</keyword>
<evidence type="ECO:0000259" key="8">
    <source>
        <dbReference type="PROSITE" id="PS50164"/>
    </source>
</evidence>
<dbReference type="InterPro" id="IPR035901">
    <property type="entry name" value="GIY-YIG_endonuc_sf"/>
</dbReference>
<dbReference type="SUPFAM" id="SSF82771">
    <property type="entry name" value="GIY-YIG endonuclease"/>
    <property type="match status" value="1"/>
</dbReference>
<dbReference type="Gene3D" id="3.30.420.340">
    <property type="entry name" value="UvrC, RNAse H endonuclease domain"/>
    <property type="match status" value="1"/>
</dbReference>
<dbReference type="InterPro" id="IPR047296">
    <property type="entry name" value="GIY-YIG_UvrC_Cho"/>
</dbReference>
<evidence type="ECO:0000256" key="1">
    <source>
        <dbReference type="ARBA" id="ARBA00022490"/>
    </source>
</evidence>
<feature type="domain" description="GIY-YIG" evidence="8">
    <location>
        <begin position="8"/>
        <end position="85"/>
    </location>
</feature>
<evidence type="ECO:0000313" key="10">
    <source>
        <dbReference type="EMBL" id="KPJ70070.1"/>
    </source>
</evidence>
<comment type="subcellular location">
    <subcellularLocation>
        <location evidence="6">Cytoplasm</location>
    </subcellularLocation>
</comment>
<evidence type="ECO:0000259" key="9">
    <source>
        <dbReference type="PROSITE" id="PS50165"/>
    </source>
</evidence>
<dbReference type="Pfam" id="PF22920">
    <property type="entry name" value="UvrC_RNaseH"/>
    <property type="match status" value="1"/>
</dbReference>
<evidence type="ECO:0000256" key="4">
    <source>
        <dbReference type="ARBA" id="ARBA00022881"/>
    </source>
</evidence>
<dbReference type="PROSITE" id="PS50165">
    <property type="entry name" value="UVRC"/>
    <property type="match status" value="1"/>
</dbReference>
<dbReference type="GO" id="GO:0003677">
    <property type="term" value="F:DNA binding"/>
    <property type="evidence" value="ECO:0007669"/>
    <property type="project" value="UniProtKB-UniRule"/>
</dbReference>
<name>A0A0S7Y5W3_UNCSA</name>
<dbReference type="Gene3D" id="4.10.860.10">
    <property type="entry name" value="UVR domain"/>
    <property type="match status" value="1"/>
</dbReference>
<dbReference type="PROSITE" id="PS50151">
    <property type="entry name" value="UVR"/>
    <property type="match status" value="1"/>
</dbReference>
<gene>
    <name evidence="6" type="primary">uvrC</name>
    <name evidence="10" type="ORF">AMJ44_00970</name>
</gene>
<comment type="caution">
    <text evidence="10">The sequence shown here is derived from an EMBL/GenBank/DDBJ whole genome shotgun (WGS) entry which is preliminary data.</text>
</comment>
<dbReference type="PATRIC" id="fig|1703775.3.peg.278"/>
<keyword evidence="2 6" id="KW-0227">DNA damage</keyword>
<keyword evidence="6" id="KW-0742">SOS response</keyword>
<dbReference type="InterPro" id="IPR004791">
    <property type="entry name" value="UvrC"/>
</dbReference>
<evidence type="ECO:0000256" key="6">
    <source>
        <dbReference type="HAMAP-Rule" id="MF_00203"/>
    </source>
</evidence>
<proteinExistence type="inferred from homology"/>
<dbReference type="InterPro" id="IPR038476">
    <property type="entry name" value="UvrC_RNase_H_dom_sf"/>
</dbReference>
<dbReference type="GO" id="GO:0009381">
    <property type="term" value="F:excinuclease ABC activity"/>
    <property type="evidence" value="ECO:0007669"/>
    <property type="project" value="UniProtKB-UniRule"/>
</dbReference>
<dbReference type="InterPro" id="IPR010994">
    <property type="entry name" value="RuvA_2-like"/>
</dbReference>
<feature type="domain" description="UvrC family homology region profile" evidence="9">
    <location>
        <begin position="246"/>
        <end position="466"/>
    </location>
</feature>
<keyword evidence="3 6" id="KW-0228">DNA excision</keyword>
<dbReference type="PANTHER" id="PTHR30562:SF1">
    <property type="entry name" value="UVRABC SYSTEM PROTEIN C"/>
    <property type="match status" value="1"/>
</dbReference>
<comment type="function">
    <text evidence="6">The UvrABC repair system catalyzes the recognition and processing of DNA lesions. UvrC both incises the 5' and 3' sides of the lesion. The N-terminal half is responsible for the 3' incision and the C-terminal half is responsible for the 5' incision.</text>
</comment>
<dbReference type="HAMAP" id="MF_00203">
    <property type="entry name" value="UvrC"/>
    <property type="match status" value="1"/>
</dbReference>
<dbReference type="PROSITE" id="PS50164">
    <property type="entry name" value="GIY_YIG"/>
    <property type="match status" value="1"/>
</dbReference>
<dbReference type="InterPro" id="IPR050066">
    <property type="entry name" value="UvrABC_protein_C"/>
</dbReference>
<keyword evidence="1 6" id="KW-0963">Cytoplasm</keyword>
<keyword evidence="5 6" id="KW-0234">DNA repair</keyword>
<dbReference type="SMART" id="SM00465">
    <property type="entry name" value="GIYc"/>
    <property type="match status" value="1"/>
</dbReference>
<dbReference type="GO" id="GO:0009380">
    <property type="term" value="C:excinuclease repair complex"/>
    <property type="evidence" value="ECO:0007669"/>
    <property type="project" value="InterPro"/>
</dbReference>
<dbReference type="Gene3D" id="1.10.150.20">
    <property type="entry name" value="5' to 3' exonuclease, C-terminal subdomain"/>
    <property type="match status" value="1"/>
</dbReference>
<evidence type="ECO:0000256" key="2">
    <source>
        <dbReference type="ARBA" id="ARBA00022763"/>
    </source>
</evidence>
<dbReference type="InterPro" id="IPR000305">
    <property type="entry name" value="GIY-YIG_endonuc"/>
</dbReference>
<evidence type="ECO:0000256" key="5">
    <source>
        <dbReference type="ARBA" id="ARBA00023204"/>
    </source>
</evidence>
<dbReference type="GO" id="GO:0009432">
    <property type="term" value="P:SOS response"/>
    <property type="evidence" value="ECO:0007669"/>
    <property type="project" value="UniProtKB-UniRule"/>
</dbReference>
<dbReference type="SUPFAM" id="SSF47781">
    <property type="entry name" value="RuvA domain 2-like"/>
    <property type="match status" value="1"/>
</dbReference>
<comment type="subunit">
    <text evidence="6">Interacts with UvrB in an incision complex.</text>
</comment>
<dbReference type="NCBIfam" id="TIGR00194">
    <property type="entry name" value="uvrC"/>
    <property type="match status" value="1"/>
</dbReference>
<accession>A0A0S7Y5W3</accession>
<dbReference type="FunFam" id="3.40.1440.10:FF:000001">
    <property type="entry name" value="UvrABC system protein C"/>
    <property type="match status" value="1"/>
</dbReference>
<dbReference type="PANTHER" id="PTHR30562">
    <property type="entry name" value="UVRC/OXIDOREDUCTASE"/>
    <property type="match status" value="1"/>
</dbReference>
<dbReference type="EMBL" id="LIZX01000009">
    <property type="protein sequence ID" value="KPJ70070.1"/>
    <property type="molecule type" value="Genomic_DNA"/>
</dbReference>
<evidence type="ECO:0000259" key="7">
    <source>
        <dbReference type="PROSITE" id="PS50151"/>
    </source>
</evidence>
<evidence type="ECO:0000256" key="3">
    <source>
        <dbReference type="ARBA" id="ARBA00022769"/>
    </source>
</evidence>
<dbReference type="Proteomes" id="UP000051861">
    <property type="component" value="Unassembled WGS sequence"/>
</dbReference>
<feature type="domain" description="UVR" evidence="7">
    <location>
        <begin position="195"/>
        <end position="230"/>
    </location>
</feature>
<comment type="similarity">
    <text evidence="6">Belongs to the UvrC family.</text>
</comment>
<dbReference type="GO" id="GO:0005737">
    <property type="term" value="C:cytoplasm"/>
    <property type="evidence" value="ECO:0007669"/>
    <property type="project" value="UniProtKB-SubCell"/>
</dbReference>
<protein>
    <recommendedName>
        <fullName evidence="6">UvrABC system protein C</fullName>
        <shortName evidence="6">Protein UvrC</shortName>
    </recommendedName>
    <alternativeName>
        <fullName evidence="6">Excinuclease ABC subunit C</fullName>
    </alternativeName>
</protein>
<sequence length="584" mass="67422">MKIEKFPKKPGIYFFKDKDRTVIYIGKARSLKDRIKSYFAPTSDTKVTNIQTETEDVDYILTDSEREAAFLENNFIQHYQPKFNLRLKDDKSFPYLKVSLQDRFPGIYLTRMVEPDGSKYFGPFSPAHQARKTIHLVSKYFGIRTCQEKIPGTRKRPCLEYDLSLCSAPCTEYIGEKDYQENVANALLFLEGKVDRLAKISRKKMHEAAEQQEFEEAARWRDLIRTLEYIKEKPKLISVRLENIDIIGFSQKKGYSGIYVFLMRKGKVKESESLLYEDNKGASKEDILTQHLTEFYQGRKDWPDKILLPFPPLKRKEFGERISHLAKKKVQILVPRKGKKRQLVELANKNAEIALRKKGEEGPLLEEAARVLGLKIFPHRIEGFDISNIGGQEAVGSLVVFEDGLPQKQDYRKYKIKTVKGPDDVASLREVIRRRFIRLMQEKKILPDLIFVDGGKGQLNAAKKSLSDLGIKNIPVASLAKKEEITYTSTQRQGMRLERTSPVLKLLQHIRDEAHRFALSYHRVRRKKRSFESTLDGIPGLGEKRKSRLLAEYKSLPEIKKASAEELAKIVGWKAAHTLQKNLK</sequence>
<dbReference type="GO" id="GO:0006289">
    <property type="term" value="P:nucleotide-excision repair"/>
    <property type="evidence" value="ECO:0007669"/>
    <property type="project" value="UniProtKB-UniRule"/>
</dbReference>
<evidence type="ECO:0000313" key="11">
    <source>
        <dbReference type="Proteomes" id="UP000051861"/>
    </source>
</evidence>